<evidence type="ECO:0000313" key="3">
    <source>
        <dbReference type="Proteomes" id="UP000016617"/>
    </source>
</evidence>
<dbReference type="PATRIC" id="fig|1227275.3.peg.1494"/>
<dbReference type="RefSeq" id="WP_019774954.1">
    <property type="nucleotide sequence ID" value="NZ_KI259717.1"/>
</dbReference>
<feature type="transmembrane region" description="Helical" evidence="1">
    <location>
        <begin position="103"/>
        <end position="123"/>
    </location>
</feature>
<gene>
    <name evidence="2" type="ORF">HMPREF1557_01677</name>
</gene>
<evidence type="ECO:0000256" key="1">
    <source>
        <dbReference type="SAM" id="Phobius"/>
    </source>
</evidence>
<name>U2KHR7_9STRE</name>
<feature type="transmembrane region" description="Helical" evidence="1">
    <location>
        <begin position="77"/>
        <end position="97"/>
    </location>
</feature>
<evidence type="ECO:0000313" key="2">
    <source>
        <dbReference type="EMBL" id="ERJ74393.1"/>
    </source>
</evidence>
<dbReference type="OrthoDB" id="2220542at2"/>
<evidence type="ECO:0008006" key="4">
    <source>
        <dbReference type="Google" id="ProtNLM"/>
    </source>
</evidence>
<dbReference type="Proteomes" id="UP000016617">
    <property type="component" value="Unassembled WGS sequence"/>
</dbReference>
<protein>
    <recommendedName>
        <fullName evidence="4">DUF3021 domain-containing protein</fullName>
    </recommendedName>
</protein>
<feature type="transmembrane region" description="Helical" evidence="1">
    <location>
        <begin position="42"/>
        <end position="65"/>
    </location>
</feature>
<proteinExistence type="predicted"/>
<keyword evidence="1" id="KW-1133">Transmembrane helix</keyword>
<sequence>MKTKWQQWISREVSLEYKTSLYCFCLYFFYACHQLLKGVTTASIVVLFQMALVAYGVTFIQFYFFDNFDEADHIAGKKVLGPLVCTSIYSLVAYFLNWFDKRILVFSLFMAFLFLEYFLIFYFNRLKRKIDSKHLNQLLEDYKRRE</sequence>
<comment type="caution">
    <text evidence="2">The sequence shown here is derived from an EMBL/GenBank/DDBJ whole genome shotgun (WGS) entry which is preliminary data.</text>
</comment>
<reference evidence="2 3" key="1">
    <citation type="submission" date="2013-06" db="EMBL/GenBank/DDBJ databases">
        <authorList>
            <person name="Weinstock G."/>
            <person name="Sodergren E."/>
            <person name="Lobos E.A."/>
            <person name="Fulton L."/>
            <person name="Fulton R."/>
            <person name="Courtney L."/>
            <person name="Fronick C."/>
            <person name="O'Laughlin M."/>
            <person name="Godfrey J."/>
            <person name="Wilson R.M."/>
            <person name="Miner T."/>
            <person name="Farmer C."/>
            <person name="Delehaunty K."/>
            <person name="Cordes M."/>
            <person name="Minx P."/>
            <person name="Tomlinson C."/>
            <person name="Chen J."/>
            <person name="Wollam A."/>
            <person name="Pepin K.H."/>
            <person name="Bhonagiri V."/>
            <person name="Zhang X."/>
            <person name="Warren W."/>
            <person name="Mitreva M."/>
            <person name="Mardis E.R."/>
            <person name="Wilson R.K."/>
        </authorList>
    </citation>
    <scope>NUCLEOTIDE SEQUENCE [LARGE SCALE GENOMIC DNA]</scope>
    <source>
        <strain evidence="2 3">W1703</strain>
    </source>
</reference>
<dbReference type="EMBL" id="AWVA01000102">
    <property type="protein sequence ID" value="ERJ74393.1"/>
    <property type="molecule type" value="Genomic_DNA"/>
</dbReference>
<dbReference type="HOGENOM" id="CLU_148724_0_0_9"/>
<organism evidence="2 3">
    <name type="scientific">Streptococcus sobrinus W1703</name>
    <dbReference type="NCBI Taxonomy" id="1227275"/>
    <lineage>
        <taxon>Bacteria</taxon>
        <taxon>Bacillati</taxon>
        <taxon>Bacillota</taxon>
        <taxon>Bacilli</taxon>
        <taxon>Lactobacillales</taxon>
        <taxon>Streptococcaceae</taxon>
        <taxon>Streptococcus</taxon>
    </lineage>
</organism>
<accession>U2KHR7</accession>
<keyword evidence="1" id="KW-0472">Membrane</keyword>
<keyword evidence="1" id="KW-0812">Transmembrane</keyword>
<dbReference type="PROSITE" id="PS51257">
    <property type="entry name" value="PROKAR_LIPOPROTEIN"/>
    <property type="match status" value="1"/>
</dbReference>
<dbReference type="AlphaFoldDB" id="U2KHR7"/>